<dbReference type="SUPFAM" id="SSF57783">
    <property type="entry name" value="Zinc beta-ribbon"/>
    <property type="match status" value="1"/>
</dbReference>
<keyword evidence="11 12" id="KW-0804">Transcription</keyword>
<keyword evidence="3 12" id="KW-0808">Transferase</keyword>
<keyword evidence="2 12" id="KW-0639">Primosome</keyword>
<evidence type="ECO:0000256" key="13">
    <source>
        <dbReference type="SAM" id="MobiDB-lite"/>
    </source>
</evidence>
<dbReference type="Pfam" id="PF08275">
    <property type="entry name" value="DNAG_N"/>
    <property type="match status" value="1"/>
</dbReference>
<evidence type="ECO:0000256" key="11">
    <source>
        <dbReference type="ARBA" id="ARBA00023163"/>
    </source>
</evidence>
<dbReference type="InterPro" id="IPR034151">
    <property type="entry name" value="TOPRIM_DnaG_bac"/>
</dbReference>
<keyword evidence="9" id="KW-0460">Magnesium</keyword>
<dbReference type="PANTHER" id="PTHR30313:SF2">
    <property type="entry name" value="DNA PRIMASE"/>
    <property type="match status" value="1"/>
</dbReference>
<evidence type="ECO:0000256" key="7">
    <source>
        <dbReference type="ARBA" id="ARBA00022771"/>
    </source>
</evidence>
<evidence type="ECO:0000256" key="5">
    <source>
        <dbReference type="ARBA" id="ARBA00022705"/>
    </source>
</evidence>
<dbReference type="InterPro" id="IPR030846">
    <property type="entry name" value="DnaG_bac"/>
</dbReference>
<evidence type="ECO:0000313" key="15">
    <source>
        <dbReference type="EMBL" id="PQA85636.1"/>
    </source>
</evidence>
<organism evidence="15 16">
    <name type="scientific">Hyphococcus luteus</name>
    <dbReference type="NCBI Taxonomy" id="2058213"/>
    <lineage>
        <taxon>Bacteria</taxon>
        <taxon>Pseudomonadati</taxon>
        <taxon>Pseudomonadota</taxon>
        <taxon>Alphaproteobacteria</taxon>
        <taxon>Parvularculales</taxon>
        <taxon>Parvularculaceae</taxon>
        <taxon>Hyphococcus</taxon>
    </lineage>
</organism>
<dbReference type="Gene3D" id="3.40.1360.10">
    <property type="match status" value="1"/>
</dbReference>
<dbReference type="InterPro" id="IPR050219">
    <property type="entry name" value="DnaG_primase"/>
</dbReference>
<evidence type="ECO:0000256" key="3">
    <source>
        <dbReference type="ARBA" id="ARBA00022679"/>
    </source>
</evidence>
<dbReference type="GO" id="GO:0000428">
    <property type="term" value="C:DNA-directed RNA polymerase complex"/>
    <property type="evidence" value="ECO:0007669"/>
    <property type="project" value="UniProtKB-KW"/>
</dbReference>
<keyword evidence="6" id="KW-0479">Metal-binding</keyword>
<dbReference type="GO" id="GO:0003899">
    <property type="term" value="F:DNA-directed RNA polymerase activity"/>
    <property type="evidence" value="ECO:0007669"/>
    <property type="project" value="UniProtKB-UniRule"/>
</dbReference>
<evidence type="ECO:0000256" key="10">
    <source>
        <dbReference type="ARBA" id="ARBA00023125"/>
    </source>
</evidence>
<dbReference type="Proteomes" id="UP000239504">
    <property type="component" value="Unassembled WGS sequence"/>
</dbReference>
<dbReference type="Pfam" id="PF13662">
    <property type="entry name" value="Toprim_4"/>
    <property type="match status" value="1"/>
</dbReference>
<keyword evidence="7" id="KW-0863">Zinc-finger</keyword>
<dbReference type="InterPro" id="IPR006295">
    <property type="entry name" value="DNA_primase_DnaG"/>
</dbReference>
<evidence type="ECO:0000256" key="9">
    <source>
        <dbReference type="ARBA" id="ARBA00022842"/>
    </source>
</evidence>
<comment type="caution">
    <text evidence="12">Lacks conserved residue(s) required for the propagation of feature annotation.</text>
</comment>
<feature type="region of interest" description="Disordered" evidence="13">
    <location>
        <begin position="629"/>
        <end position="665"/>
    </location>
</feature>
<reference evidence="15 16" key="1">
    <citation type="submission" date="2017-12" db="EMBL/GenBank/DDBJ databases">
        <authorList>
            <person name="Hurst M.R.H."/>
        </authorList>
    </citation>
    <scope>NUCLEOTIDE SEQUENCE [LARGE SCALE GENOMIC DNA]</scope>
    <source>
        <strain evidence="15 16">SY-3-19</strain>
    </source>
</reference>
<keyword evidence="4 12" id="KW-0548">Nucleotidyltransferase</keyword>
<evidence type="ECO:0000313" key="16">
    <source>
        <dbReference type="Proteomes" id="UP000239504"/>
    </source>
</evidence>
<dbReference type="FunFam" id="3.90.980.10:FF:000001">
    <property type="entry name" value="DNA primase"/>
    <property type="match status" value="1"/>
</dbReference>
<dbReference type="GO" id="GO:1990077">
    <property type="term" value="C:primosome complex"/>
    <property type="evidence" value="ECO:0007669"/>
    <property type="project" value="UniProtKB-KW"/>
</dbReference>
<dbReference type="Gene3D" id="3.90.980.10">
    <property type="entry name" value="DNA primase, catalytic core, N-terminal domain"/>
    <property type="match status" value="1"/>
</dbReference>
<feature type="domain" description="Toprim" evidence="14">
    <location>
        <begin position="262"/>
        <end position="344"/>
    </location>
</feature>
<dbReference type="InterPro" id="IPR037068">
    <property type="entry name" value="DNA_primase_core_N_sf"/>
</dbReference>
<feature type="compositionally biased region" description="Basic and acidic residues" evidence="13">
    <location>
        <begin position="643"/>
        <end position="665"/>
    </location>
</feature>
<evidence type="ECO:0000256" key="1">
    <source>
        <dbReference type="ARBA" id="ARBA00022478"/>
    </source>
</evidence>
<accession>A0A2S7JZJ1</accession>
<dbReference type="CDD" id="cd03364">
    <property type="entry name" value="TOPRIM_DnaG_primases"/>
    <property type="match status" value="1"/>
</dbReference>
<protein>
    <recommendedName>
        <fullName evidence="12">DNA primase</fullName>
        <ecNumber evidence="12">2.7.7.101</ecNumber>
    </recommendedName>
</protein>
<dbReference type="EC" id="2.7.7.101" evidence="12"/>
<evidence type="ECO:0000259" key="14">
    <source>
        <dbReference type="PROSITE" id="PS50880"/>
    </source>
</evidence>
<keyword evidence="8" id="KW-0862">Zinc</keyword>
<keyword evidence="1 12" id="KW-0240">DNA-directed RNA polymerase</keyword>
<evidence type="ECO:0000256" key="12">
    <source>
        <dbReference type="HAMAP-Rule" id="MF_00974"/>
    </source>
</evidence>
<gene>
    <name evidence="12" type="primary">dnaG</name>
    <name evidence="15" type="ORF">CW354_22155</name>
</gene>
<comment type="function">
    <text evidence="12">RNA polymerase that catalyzes the synthesis of short RNA molecules used as primers for DNA polymerase during DNA replication.</text>
</comment>
<dbReference type="AlphaFoldDB" id="A0A2S7JZJ1"/>
<evidence type="ECO:0000256" key="2">
    <source>
        <dbReference type="ARBA" id="ARBA00022515"/>
    </source>
</evidence>
<keyword evidence="16" id="KW-1185">Reference proteome</keyword>
<dbReference type="Pfam" id="PF01807">
    <property type="entry name" value="Zn_ribbon_DnaG"/>
    <property type="match status" value="1"/>
</dbReference>
<dbReference type="SMART" id="SM00400">
    <property type="entry name" value="ZnF_CHCC"/>
    <property type="match status" value="1"/>
</dbReference>
<comment type="subunit">
    <text evidence="12">Monomer. Interacts with DnaB.</text>
</comment>
<sequence length="665" mass="72909">MSPMPRFTPEFLDELKSRLRPSDVIGRFVKLKKRGNAWWGLSPFKPEKTPSFSVDDRRGTYHCFSTQNHGDIITFLIETQGMTFPEAVERLAADAGLELPAENPEAAARAEKAKGLAEACAAAAKFYQAMLHRADGREAMDYLRGREITDAQIEAFAIGFAPAGRNALKDYLLNKDFPEDVLVEAGLLIKPEDGGASYDRFRNRIMFPILGSRDRVIAFGGRALDPNARAKYLNSPETPLFHKGSVLYNFNAARAAAADDKKPLIVCEGYMDVIALWGAGIKRGVAPLGTALTEDQLALLWRSSDEPVLCFDGDSAGVNAAHRSVDRALPMLKPGKSLNFAFLPEGQDPDDLIRSEGVAAMNEVLAKARPLVDVLWSRETTIRPLDTPERRAALRSHLRDLVKQVADKDVRGAYGEELSRRLDAEFRPPERRQSYGGGARQGGNPFRGSSRDFGKGRGPNQKGPNNRGMGFRYAAPARPTPGLKGPSQWVREASLVLAAINHPALIERHEDAFFGLELADPGLKTLLGEVLAAISTTPTLDSAGLKSHLSQTGAAGILERVTQDPQLRNNWRLRPDAEIGEVELGFQNALAHHLFESTHKQEVARSASQIFTEGDGAWKAAAAAREELINSSKPEEAEGDEGDSPKRFADALERMKQTVDKKFGR</sequence>
<feature type="region of interest" description="Disordered" evidence="13">
    <location>
        <begin position="421"/>
        <end position="486"/>
    </location>
</feature>
<keyword evidence="10 12" id="KW-0238">DNA-binding</keyword>
<evidence type="ECO:0000256" key="4">
    <source>
        <dbReference type="ARBA" id="ARBA00022695"/>
    </source>
</evidence>
<dbReference type="NCBIfam" id="TIGR01391">
    <property type="entry name" value="dnaG"/>
    <property type="match status" value="1"/>
</dbReference>
<evidence type="ECO:0000256" key="6">
    <source>
        <dbReference type="ARBA" id="ARBA00022723"/>
    </source>
</evidence>
<dbReference type="InterPro" id="IPR036977">
    <property type="entry name" value="DNA_primase_Znf_CHC2"/>
</dbReference>
<dbReference type="GO" id="GO:0003677">
    <property type="term" value="F:DNA binding"/>
    <property type="evidence" value="ECO:0007669"/>
    <property type="project" value="UniProtKB-KW"/>
</dbReference>
<comment type="caution">
    <text evidence="15">The sequence shown here is derived from an EMBL/GenBank/DDBJ whole genome shotgun (WGS) entry which is preliminary data.</text>
</comment>
<dbReference type="PANTHER" id="PTHR30313">
    <property type="entry name" value="DNA PRIMASE"/>
    <property type="match status" value="1"/>
</dbReference>
<dbReference type="EMBL" id="PJCH01000017">
    <property type="protein sequence ID" value="PQA85636.1"/>
    <property type="molecule type" value="Genomic_DNA"/>
</dbReference>
<dbReference type="SUPFAM" id="SSF56731">
    <property type="entry name" value="DNA primase core"/>
    <property type="match status" value="1"/>
</dbReference>
<name>A0A2S7JZJ1_9PROT</name>
<dbReference type="SMART" id="SM00493">
    <property type="entry name" value="TOPRIM"/>
    <property type="match status" value="1"/>
</dbReference>
<dbReference type="FunFam" id="3.40.1360.10:FF:000002">
    <property type="entry name" value="DNA primase"/>
    <property type="match status" value="1"/>
</dbReference>
<dbReference type="OrthoDB" id="9803773at2"/>
<dbReference type="HAMAP" id="MF_00974">
    <property type="entry name" value="DNA_primase_DnaG"/>
    <property type="match status" value="1"/>
</dbReference>
<dbReference type="InterPro" id="IPR002694">
    <property type="entry name" value="Znf_CHC2"/>
</dbReference>
<dbReference type="PROSITE" id="PS50880">
    <property type="entry name" value="TOPRIM"/>
    <property type="match status" value="1"/>
</dbReference>
<dbReference type="GO" id="GO:0006269">
    <property type="term" value="P:DNA replication, synthesis of primer"/>
    <property type="evidence" value="ECO:0007669"/>
    <property type="project" value="UniProtKB-UniRule"/>
</dbReference>
<dbReference type="GO" id="GO:0008270">
    <property type="term" value="F:zinc ion binding"/>
    <property type="evidence" value="ECO:0007669"/>
    <property type="project" value="UniProtKB-KW"/>
</dbReference>
<dbReference type="GO" id="GO:0005737">
    <property type="term" value="C:cytoplasm"/>
    <property type="evidence" value="ECO:0007669"/>
    <property type="project" value="TreeGrafter"/>
</dbReference>
<comment type="catalytic activity">
    <reaction evidence="12">
        <text>ssDNA + n NTP = ssDNA/pppN(pN)n-1 hybrid + (n-1) diphosphate.</text>
        <dbReference type="EC" id="2.7.7.101"/>
    </reaction>
</comment>
<comment type="similarity">
    <text evidence="12">Belongs to the DnaG primase family.</text>
</comment>
<proteinExistence type="inferred from homology"/>
<dbReference type="Gene3D" id="3.90.580.10">
    <property type="entry name" value="Zinc finger, CHC2-type domain"/>
    <property type="match status" value="1"/>
</dbReference>
<dbReference type="InterPro" id="IPR013264">
    <property type="entry name" value="DNAG_N"/>
</dbReference>
<evidence type="ECO:0000256" key="8">
    <source>
        <dbReference type="ARBA" id="ARBA00022833"/>
    </source>
</evidence>
<keyword evidence="5 12" id="KW-0235">DNA replication</keyword>
<feature type="compositionally biased region" description="Basic and acidic residues" evidence="13">
    <location>
        <begin position="421"/>
        <end position="433"/>
    </location>
</feature>
<dbReference type="InterPro" id="IPR006171">
    <property type="entry name" value="TOPRIM_dom"/>
</dbReference>